<feature type="domain" description="HD" evidence="2">
    <location>
        <begin position="171"/>
        <end position="293"/>
    </location>
</feature>
<dbReference type="HOGENOM" id="CLU_056349_2_0_2"/>
<dbReference type="RefSeq" id="WP_013826383.1">
    <property type="nucleotide sequence ID" value="NC_015574.1"/>
</dbReference>
<dbReference type="Pfam" id="PF01336">
    <property type="entry name" value="tRNA_anti-codon"/>
    <property type="match status" value="1"/>
</dbReference>
<dbReference type="Proteomes" id="UP000009231">
    <property type="component" value="Chromosome"/>
</dbReference>
<dbReference type="Pfam" id="PF01966">
    <property type="entry name" value="HD"/>
    <property type="match status" value="1"/>
</dbReference>
<dbReference type="CDD" id="cd00077">
    <property type="entry name" value="HDc"/>
    <property type="match status" value="1"/>
</dbReference>
<dbReference type="InterPro" id="IPR004365">
    <property type="entry name" value="NA-bd_OB_tRNA"/>
</dbReference>
<dbReference type="InterPro" id="IPR006675">
    <property type="entry name" value="HDIG_dom"/>
</dbReference>
<dbReference type="Gene3D" id="2.40.50.140">
    <property type="entry name" value="Nucleic acid-binding proteins"/>
    <property type="match status" value="1"/>
</dbReference>
<evidence type="ECO:0000259" key="2">
    <source>
        <dbReference type="PROSITE" id="PS51831"/>
    </source>
</evidence>
<dbReference type="PROSITE" id="PS51831">
    <property type="entry name" value="HD"/>
    <property type="match status" value="1"/>
</dbReference>
<dbReference type="InterPro" id="IPR050798">
    <property type="entry name" value="YhaM_exoribonuc/phosphodiest"/>
</dbReference>
<evidence type="ECO:0000313" key="4">
    <source>
        <dbReference type="Proteomes" id="UP000009231"/>
    </source>
</evidence>
<dbReference type="OrthoDB" id="114744at2157"/>
<dbReference type="PANTHER" id="PTHR37294">
    <property type="entry name" value="3'-5' EXORIBONUCLEASE YHAM"/>
    <property type="match status" value="1"/>
</dbReference>
<sequence length="300" mass="34336">MSKKAEEDFIENINSRREIQSQFVVSNKIFKKASSGRNYIYLTLTDKTGQIKGLIFSEENIEEIYGSIRAGSVCEIDGKVNEYPIGSGRFNIIVKEVKELSEGEYDLDEFIRTSEKNKRELIKEVEATIESIKNPHLKNLLKSFFCDNSFAEKFYNAPAAKTHHHNYIGGLLDHTIEVLKISKTVCEIFPEMDEDILYTGVLLHDIGKIRTYDYDLLSIRFSEEGRLLDHLYMSSEMVKEKVNELHVPEELSTQVLHMILSHHGVVSNGWGSTVDPKTPEAVALHYADDMDAKVKEIFQH</sequence>
<dbReference type="EMBL" id="CP002772">
    <property type="protein sequence ID" value="AEG18884.1"/>
    <property type="molecule type" value="Genomic_DNA"/>
</dbReference>
<dbReference type="PANTHER" id="PTHR37294:SF1">
    <property type="entry name" value="3'-5' EXORIBONUCLEASE YHAM"/>
    <property type="match status" value="1"/>
</dbReference>
<dbReference type="GO" id="GO:0031125">
    <property type="term" value="P:rRNA 3'-end processing"/>
    <property type="evidence" value="ECO:0007669"/>
    <property type="project" value="TreeGrafter"/>
</dbReference>
<dbReference type="SMART" id="SM00471">
    <property type="entry name" value="HDc"/>
    <property type="match status" value="1"/>
</dbReference>
<dbReference type="SUPFAM" id="SSF109604">
    <property type="entry name" value="HD-domain/PDEase-like"/>
    <property type="match status" value="1"/>
</dbReference>
<dbReference type="AlphaFoldDB" id="F6D5E3"/>
<evidence type="ECO:0000256" key="1">
    <source>
        <dbReference type="ARBA" id="ARBA00022801"/>
    </source>
</evidence>
<dbReference type="InterPro" id="IPR012340">
    <property type="entry name" value="NA-bd_OB-fold"/>
</dbReference>
<keyword evidence="1" id="KW-0378">Hydrolase</keyword>
<organism evidence="3 4">
    <name type="scientific">Methanobacterium paludis (strain DSM 25820 / JCM 18151 / SWAN1)</name>
    <dbReference type="NCBI Taxonomy" id="868131"/>
    <lineage>
        <taxon>Archaea</taxon>
        <taxon>Methanobacteriati</taxon>
        <taxon>Methanobacteriota</taxon>
        <taxon>Methanomada group</taxon>
        <taxon>Methanobacteria</taxon>
        <taxon>Methanobacteriales</taxon>
        <taxon>Methanobacteriaceae</taxon>
        <taxon>Methanobacterium</taxon>
    </lineage>
</organism>
<proteinExistence type="predicted"/>
<evidence type="ECO:0000313" key="3">
    <source>
        <dbReference type="EMBL" id="AEG18884.1"/>
    </source>
</evidence>
<dbReference type="NCBIfam" id="TIGR00277">
    <property type="entry name" value="HDIG"/>
    <property type="match status" value="1"/>
</dbReference>
<protein>
    <submittedName>
        <fullName evidence="3">Metal dependent phosphohydrolase</fullName>
    </submittedName>
</protein>
<dbReference type="InterPro" id="IPR006674">
    <property type="entry name" value="HD_domain"/>
</dbReference>
<dbReference type="eggNOG" id="arCOG01861">
    <property type="taxonomic scope" value="Archaea"/>
</dbReference>
<accession>F6D5E3</accession>
<keyword evidence="4" id="KW-1185">Reference proteome</keyword>
<dbReference type="STRING" id="868131.MSWAN_1875"/>
<dbReference type="GO" id="GO:0003676">
    <property type="term" value="F:nucleic acid binding"/>
    <property type="evidence" value="ECO:0007669"/>
    <property type="project" value="InterPro"/>
</dbReference>
<dbReference type="GO" id="GO:0016787">
    <property type="term" value="F:hydrolase activity"/>
    <property type="evidence" value="ECO:0007669"/>
    <property type="project" value="UniProtKB-KW"/>
</dbReference>
<name>F6D5E3_METPW</name>
<reference evidence="3 4" key="1">
    <citation type="journal article" date="2014" name="Int. J. Syst. Evol. Microbiol.">
        <title>Methanobacterium paludis sp. nov. and a novel strain of Methanobacterium lacus isolated from northern peatlands.</title>
        <authorList>
            <person name="Cadillo-Quiroz H."/>
            <person name="Brauer S.L."/>
            <person name="Goodson N."/>
            <person name="Yavitt J.B."/>
            <person name="Zinder S.H."/>
        </authorList>
    </citation>
    <scope>NUCLEOTIDE SEQUENCE [LARGE SCALE GENOMIC DNA]</scope>
    <source>
        <strain evidence="4">DSM 25820 / JCM 18151 / SWAN1</strain>
    </source>
</reference>
<dbReference type="GeneID" id="10669385"/>
<dbReference type="SUPFAM" id="SSF50249">
    <property type="entry name" value="Nucleic acid-binding proteins"/>
    <property type="match status" value="1"/>
</dbReference>
<dbReference type="InterPro" id="IPR003607">
    <property type="entry name" value="HD/PDEase_dom"/>
</dbReference>
<dbReference type="Gene3D" id="1.10.3210.10">
    <property type="entry name" value="Hypothetical protein af1432"/>
    <property type="match status" value="1"/>
</dbReference>
<gene>
    <name evidence="3" type="ordered locus">MSWAN_1875</name>
</gene>
<dbReference type="KEGG" id="mew:MSWAN_1875"/>